<dbReference type="AlphaFoldDB" id="A0A9P8BUZ2"/>
<dbReference type="EMBL" id="JAHRHY010000010">
    <property type="protein sequence ID" value="KAG9066447.1"/>
    <property type="molecule type" value="Genomic_DNA"/>
</dbReference>
<proteinExistence type="predicted"/>
<gene>
    <name evidence="1" type="ORF">KI688_001673</name>
</gene>
<name>A0A9P8BUZ2_9FUNG</name>
<organism evidence="1 2">
    <name type="scientific">Linnemannia hyalina</name>
    <dbReference type="NCBI Taxonomy" id="64524"/>
    <lineage>
        <taxon>Eukaryota</taxon>
        <taxon>Fungi</taxon>
        <taxon>Fungi incertae sedis</taxon>
        <taxon>Mucoromycota</taxon>
        <taxon>Mortierellomycotina</taxon>
        <taxon>Mortierellomycetes</taxon>
        <taxon>Mortierellales</taxon>
        <taxon>Mortierellaceae</taxon>
        <taxon>Linnemannia</taxon>
    </lineage>
</organism>
<dbReference type="Gene3D" id="3.80.10.10">
    <property type="entry name" value="Ribonuclease Inhibitor"/>
    <property type="match status" value="1"/>
</dbReference>
<sequence>MAPSDKVFDIFELTQLIAENLSQHDLALCSLVNKSFLNTFAPHLWHSITIHQNDSIPKFETPEGRAGLLRNGHHIRVLRVYDPIALEPFVESGITCTNLVFLDATHRADRYTGGVATTRTLAMLSKGRSEGSLSVGQSQVSRTAYFPAMSVFPPPSTGTGLFDASDSVTAGFLSPSKRVRSRAELQSDGETYLVSVLERSPQLEFLVVPSHCLDCQSIVKVAGESLLLLKEFYSEDDLWKRGPATYFSLGVQSGRTQTQTGTVVVAMEGYLQCTDGELLHPLLNDYPRLREMQMGISERVNHDALEGIRLADRGFTHLNMSHGHPSHVTQILMRAPPLKHIMLTLDGRARITYASDNTAVKDAFLRHAPTLEYLSTADCDFSKDILHAILCSSPTLRTLKAIEEDLGYRPYQDVELDALQIIDSSWACNQVEVFECKILNVPRPDIVNIPLGDVFLVPPIPIPPPGPATAQDQVPLSGIMLVAQQESHAVQRRVLRQLGQLTHLQKLHLGKHCRDWDNPEYSRLEIRGIRTMAVDEYFDRNCLELSLESGLDELAGLKQLEELDVAQMAHRIGLVEVQWMVENWPRLRTISGLRYRDCDGEVYGYPVGVAGSLEESEPENVKWIRENRPDIQLN</sequence>
<protein>
    <recommendedName>
        <fullName evidence="3">F-box domain-containing protein</fullName>
    </recommendedName>
</protein>
<dbReference type="OrthoDB" id="2363618at2759"/>
<evidence type="ECO:0008006" key="3">
    <source>
        <dbReference type="Google" id="ProtNLM"/>
    </source>
</evidence>
<comment type="caution">
    <text evidence="1">The sequence shown here is derived from an EMBL/GenBank/DDBJ whole genome shotgun (WGS) entry which is preliminary data.</text>
</comment>
<reference evidence="1" key="1">
    <citation type="submission" date="2021-06" db="EMBL/GenBank/DDBJ databases">
        <title>Genome Sequence of Mortierella hyaline Strain SCG-10, a Cold-Adapted, Nitrate-Reducing Fungus Isolated from Soil in Minnesota, USA.</title>
        <authorList>
            <person name="Aldossari N."/>
        </authorList>
    </citation>
    <scope>NUCLEOTIDE SEQUENCE</scope>
    <source>
        <strain evidence="1">SCG-10</strain>
    </source>
</reference>
<accession>A0A9P8BUZ2</accession>
<dbReference type="InterPro" id="IPR032675">
    <property type="entry name" value="LRR_dom_sf"/>
</dbReference>
<evidence type="ECO:0000313" key="2">
    <source>
        <dbReference type="Proteomes" id="UP000707451"/>
    </source>
</evidence>
<keyword evidence="2" id="KW-1185">Reference proteome</keyword>
<dbReference type="Proteomes" id="UP000707451">
    <property type="component" value="Unassembled WGS sequence"/>
</dbReference>
<evidence type="ECO:0000313" key="1">
    <source>
        <dbReference type="EMBL" id="KAG9066447.1"/>
    </source>
</evidence>